<dbReference type="GO" id="GO:0051301">
    <property type="term" value="P:cell division"/>
    <property type="evidence" value="ECO:0007669"/>
    <property type="project" value="UniProtKB-KW"/>
</dbReference>
<dbReference type="CDD" id="cd08223">
    <property type="entry name" value="STKc_Nek4"/>
    <property type="match status" value="1"/>
</dbReference>
<keyword evidence="19" id="KW-0131">Cell cycle</keyword>
<dbReference type="InterPro" id="IPR008271">
    <property type="entry name" value="Ser/Thr_kinase_AS"/>
</dbReference>
<evidence type="ECO:0000256" key="23">
    <source>
        <dbReference type="ARBA" id="ARBA00080102"/>
    </source>
</evidence>
<feature type="region of interest" description="Disordered" evidence="26">
    <location>
        <begin position="370"/>
        <end position="443"/>
    </location>
</feature>
<feature type="compositionally biased region" description="Basic and acidic residues" evidence="26">
    <location>
        <begin position="315"/>
        <end position="324"/>
    </location>
</feature>
<feature type="region of interest" description="Disordered" evidence="26">
    <location>
        <begin position="475"/>
        <end position="578"/>
    </location>
</feature>
<dbReference type="SUPFAM" id="SSF56112">
    <property type="entry name" value="Protein kinase-like (PK-like)"/>
    <property type="match status" value="1"/>
</dbReference>
<evidence type="ECO:0000256" key="8">
    <source>
        <dbReference type="ARBA" id="ARBA00022527"/>
    </source>
</evidence>
<evidence type="ECO:0000256" key="14">
    <source>
        <dbReference type="ARBA" id="ARBA00022776"/>
    </source>
</evidence>
<dbReference type="Ensembl" id="ENSSRHT00000018313.1">
    <property type="protein sequence ID" value="ENSSRHP00000017747.1"/>
    <property type="gene ID" value="ENSSRHG00000009654.1"/>
</dbReference>
<feature type="compositionally biased region" description="Polar residues" evidence="26">
    <location>
        <begin position="280"/>
        <end position="290"/>
    </location>
</feature>
<comment type="similarity">
    <text evidence="4">Belongs to the protein kinase superfamily. NEK Ser/Thr protein kinase family. NIMA subfamily.</text>
</comment>
<evidence type="ECO:0000259" key="27">
    <source>
        <dbReference type="PROSITE" id="PS50011"/>
    </source>
</evidence>
<keyword evidence="17" id="KW-0460">Magnesium</keyword>
<evidence type="ECO:0000256" key="24">
    <source>
        <dbReference type="ARBA" id="ARBA00082679"/>
    </source>
</evidence>
<dbReference type="PROSITE" id="PS00107">
    <property type="entry name" value="PROTEIN_KINASE_ATP"/>
    <property type="match status" value="1"/>
</dbReference>
<evidence type="ECO:0000256" key="13">
    <source>
        <dbReference type="ARBA" id="ARBA00022741"/>
    </source>
</evidence>
<evidence type="ECO:0000313" key="28">
    <source>
        <dbReference type="Ensembl" id="ENSSRHP00000017747.1"/>
    </source>
</evidence>
<keyword evidence="16 25" id="KW-0067">ATP-binding</keyword>
<evidence type="ECO:0000256" key="11">
    <source>
        <dbReference type="ARBA" id="ARBA00022679"/>
    </source>
</evidence>
<evidence type="ECO:0000256" key="25">
    <source>
        <dbReference type="PROSITE-ProRule" id="PRU10141"/>
    </source>
</evidence>
<keyword evidence="18" id="KW-0966">Cell projection</keyword>
<dbReference type="Gene3D" id="1.10.510.10">
    <property type="entry name" value="Transferase(Phosphotransferase) domain 1"/>
    <property type="match status" value="1"/>
</dbReference>
<dbReference type="FunFam" id="1.10.510.10:FF:000219">
    <property type="entry name" value="Putative serine/threonine-protein kinase Nek4"/>
    <property type="match status" value="1"/>
</dbReference>
<evidence type="ECO:0000256" key="9">
    <source>
        <dbReference type="ARBA" id="ARBA00022553"/>
    </source>
</evidence>
<evidence type="ECO:0000256" key="2">
    <source>
        <dbReference type="ARBA" id="ARBA00004138"/>
    </source>
</evidence>
<dbReference type="FunFam" id="3.30.200.20:FF:000247">
    <property type="entry name" value="serine/threonine-protein kinase Nek4 isoform X1"/>
    <property type="match status" value="1"/>
</dbReference>
<name>A0A673GWS2_9TELE</name>
<evidence type="ECO:0000256" key="5">
    <source>
        <dbReference type="ARBA" id="ARBA00012513"/>
    </source>
</evidence>
<dbReference type="Proteomes" id="UP000472270">
    <property type="component" value="Unassembled WGS sequence"/>
</dbReference>
<keyword evidence="29" id="KW-1185">Reference proteome</keyword>
<evidence type="ECO:0000256" key="22">
    <source>
        <dbReference type="ARBA" id="ARBA00067731"/>
    </source>
</evidence>
<dbReference type="InterPro" id="IPR017441">
    <property type="entry name" value="Protein_kinase_ATP_BS"/>
</dbReference>
<keyword evidence="6" id="KW-0488">Methylation</keyword>
<dbReference type="GO" id="GO:0005737">
    <property type="term" value="C:cytoplasm"/>
    <property type="evidence" value="ECO:0007669"/>
    <property type="project" value="UniProtKB-SubCell"/>
</dbReference>
<dbReference type="PROSITE" id="PS00108">
    <property type="entry name" value="PROTEIN_KINASE_ST"/>
    <property type="match status" value="1"/>
</dbReference>
<evidence type="ECO:0000256" key="21">
    <source>
        <dbReference type="ARBA" id="ARBA00048679"/>
    </source>
</evidence>
<dbReference type="InterPro" id="IPR051131">
    <property type="entry name" value="NEK_Ser/Thr_kinase_NIMA"/>
</dbReference>
<feature type="compositionally biased region" description="Basic and acidic residues" evidence="26">
    <location>
        <begin position="393"/>
        <end position="403"/>
    </location>
</feature>
<organism evidence="28 29">
    <name type="scientific">Sinocyclocheilus rhinocerous</name>
    <dbReference type="NCBI Taxonomy" id="307959"/>
    <lineage>
        <taxon>Eukaryota</taxon>
        <taxon>Metazoa</taxon>
        <taxon>Chordata</taxon>
        <taxon>Craniata</taxon>
        <taxon>Vertebrata</taxon>
        <taxon>Euteleostomi</taxon>
        <taxon>Actinopterygii</taxon>
        <taxon>Neopterygii</taxon>
        <taxon>Teleostei</taxon>
        <taxon>Ostariophysi</taxon>
        <taxon>Cypriniformes</taxon>
        <taxon>Cyprinidae</taxon>
        <taxon>Cyprininae</taxon>
        <taxon>Sinocyclocheilus</taxon>
    </lineage>
</organism>
<reference evidence="28" key="2">
    <citation type="submission" date="2025-09" db="UniProtKB">
        <authorList>
            <consortium name="Ensembl"/>
        </authorList>
    </citation>
    <scope>IDENTIFICATION</scope>
</reference>
<feature type="compositionally biased region" description="Basic and acidic residues" evidence="26">
    <location>
        <begin position="644"/>
        <end position="658"/>
    </location>
</feature>
<feature type="compositionally biased region" description="Polar residues" evidence="26">
    <location>
        <begin position="424"/>
        <end position="437"/>
    </location>
</feature>
<keyword evidence="11" id="KW-0808">Transferase</keyword>
<dbReference type="PANTHER" id="PTHR44899:SF7">
    <property type="entry name" value="NIMA-RELATED KINASE"/>
    <property type="match status" value="1"/>
</dbReference>
<proteinExistence type="inferred from homology"/>
<dbReference type="EC" id="2.7.11.1" evidence="5"/>
<dbReference type="Pfam" id="PF00069">
    <property type="entry name" value="Pkinase"/>
    <property type="match status" value="1"/>
</dbReference>
<evidence type="ECO:0000256" key="1">
    <source>
        <dbReference type="ARBA" id="ARBA00001936"/>
    </source>
</evidence>
<dbReference type="GO" id="GO:0004674">
    <property type="term" value="F:protein serine/threonine kinase activity"/>
    <property type="evidence" value="ECO:0007669"/>
    <property type="project" value="UniProtKB-KW"/>
</dbReference>
<comment type="catalytic activity">
    <reaction evidence="20">
        <text>L-threonyl-[protein] + ATP = O-phospho-L-threonyl-[protein] + ADP + H(+)</text>
        <dbReference type="Rhea" id="RHEA:46608"/>
        <dbReference type="Rhea" id="RHEA-COMP:11060"/>
        <dbReference type="Rhea" id="RHEA-COMP:11605"/>
        <dbReference type="ChEBI" id="CHEBI:15378"/>
        <dbReference type="ChEBI" id="CHEBI:30013"/>
        <dbReference type="ChEBI" id="CHEBI:30616"/>
        <dbReference type="ChEBI" id="CHEBI:61977"/>
        <dbReference type="ChEBI" id="CHEBI:456216"/>
        <dbReference type="EC" id="2.7.11.1"/>
    </reaction>
</comment>
<sequence length="801" mass="91480">MDSYLFVRVVGKGSYGEVNLVRHKSDRKQYVIKKLNLRTSSRRERRAAEQEAQLLSQLKHPNIVTYRESWEGEDCQLYIVMGFCEGGDLYHRLKQQNGELLPERQVVEWFVQIAMALQYLHEKHILHRDLKTQNIFLTKTNIIKVGDLGIARVLENQNDMASTLIGTPYYMSPELFSNKPYNYKSDVWALGCCVYEMATLKHAFNAKDMNSLVYRIVEGKLPQMPSKYDPQLGELIKRMLCKKPEDRPDVKHILRQPYIKQQISMFLEATKEKTAKSRKNTANSKPNSAESDALNKPNHEVRPQCLNSESKPPGRKAEENHLNRQEPCNGAVEKVVPNPHLPPKSPSRDILNSTGRSTATISNIDIEIQTQEQKPPQPKPSSHQNHKPPSVSKRREKEEKEDLGPPQTHPLKPVLGVGRAEDNMSANGLISPNSTTPKPADRAKMLSKNKALDVSMDLKDDTMKLLQEAGMEDIPHEPIEQHHKLESQRTLSASDDDHSSACVLKDVPTGSSTEESEEPSSSETSSALSDQSRPVILPSSSSDPFMSRQRRQRKKVKSLDDQNSHQVSSEDIANRPLSARERRRLKQLQENSRQQGPSIHDNLRMSVLGYSVKRALTWTVLVLFVYQERQSDEDECSSSTSSTERSEGDYTERKRETSEMQDLVQMMTQTLHMDARDVSFEPDGTRCHSTPLPEFKLNRKYRDTLMLHGKSREGQGDFQISGFPDDSTGPAKVRRVMEHLRTDVVKGLGVKLLDRVLDIMQEEDEDKREPLLQEQMGEEKYKQYAMKVQQLKFFEDVAFKD</sequence>
<keyword evidence="13 25" id="KW-0547">Nucleotide-binding</keyword>
<reference evidence="28" key="1">
    <citation type="submission" date="2025-08" db="UniProtKB">
        <authorList>
            <consortium name="Ensembl"/>
        </authorList>
    </citation>
    <scope>IDENTIFICATION</scope>
</reference>
<evidence type="ECO:0000256" key="10">
    <source>
        <dbReference type="ARBA" id="ARBA00022618"/>
    </source>
</evidence>
<dbReference type="SMART" id="SM00220">
    <property type="entry name" value="S_TKc"/>
    <property type="match status" value="1"/>
</dbReference>
<feature type="region of interest" description="Disordered" evidence="26">
    <location>
        <begin position="273"/>
        <end position="354"/>
    </location>
</feature>
<dbReference type="Gene3D" id="3.30.200.20">
    <property type="entry name" value="Phosphorylase Kinase, domain 1"/>
    <property type="match status" value="1"/>
</dbReference>
<keyword evidence="10" id="KW-0132">Cell division</keyword>
<dbReference type="PANTHER" id="PTHR44899">
    <property type="entry name" value="CAMK FAMILY PROTEIN KINASE"/>
    <property type="match status" value="1"/>
</dbReference>
<accession>A0A673GWS2</accession>
<evidence type="ECO:0000256" key="19">
    <source>
        <dbReference type="ARBA" id="ARBA00023306"/>
    </source>
</evidence>
<dbReference type="InterPro" id="IPR000719">
    <property type="entry name" value="Prot_kinase_dom"/>
</dbReference>
<evidence type="ECO:0000256" key="3">
    <source>
        <dbReference type="ARBA" id="ARBA00004496"/>
    </source>
</evidence>
<dbReference type="GO" id="GO:0005524">
    <property type="term" value="F:ATP binding"/>
    <property type="evidence" value="ECO:0007669"/>
    <property type="project" value="UniProtKB-UniRule"/>
</dbReference>
<evidence type="ECO:0000256" key="4">
    <source>
        <dbReference type="ARBA" id="ARBA00010886"/>
    </source>
</evidence>
<feature type="compositionally biased region" description="Basic and acidic residues" evidence="26">
    <location>
        <begin position="475"/>
        <end position="487"/>
    </location>
</feature>
<feature type="compositionally biased region" description="Polar residues" evidence="26">
    <location>
        <begin position="527"/>
        <end position="544"/>
    </location>
</feature>
<keyword evidence="8" id="KW-0723">Serine/threonine-protein kinase</keyword>
<evidence type="ECO:0000256" key="7">
    <source>
        <dbReference type="ARBA" id="ARBA00022490"/>
    </source>
</evidence>
<dbReference type="InterPro" id="IPR011009">
    <property type="entry name" value="Kinase-like_dom_sf"/>
</dbReference>
<evidence type="ECO:0000256" key="16">
    <source>
        <dbReference type="ARBA" id="ARBA00022840"/>
    </source>
</evidence>
<evidence type="ECO:0000256" key="15">
    <source>
        <dbReference type="ARBA" id="ARBA00022777"/>
    </source>
</evidence>
<keyword evidence="14" id="KW-0498">Mitosis</keyword>
<evidence type="ECO:0000256" key="18">
    <source>
        <dbReference type="ARBA" id="ARBA00023273"/>
    </source>
</evidence>
<evidence type="ECO:0000256" key="20">
    <source>
        <dbReference type="ARBA" id="ARBA00047899"/>
    </source>
</evidence>
<keyword evidence="9" id="KW-0597">Phosphoprotein</keyword>
<gene>
    <name evidence="28" type="primary">LOC107744849</name>
</gene>
<dbReference type="GO" id="GO:0046872">
    <property type="term" value="F:metal ion binding"/>
    <property type="evidence" value="ECO:0007669"/>
    <property type="project" value="UniProtKB-KW"/>
</dbReference>
<dbReference type="PROSITE" id="PS50011">
    <property type="entry name" value="PROTEIN_KINASE_DOM"/>
    <property type="match status" value="1"/>
</dbReference>
<comment type="subcellular location">
    <subcellularLocation>
        <location evidence="2">Cell projection</location>
        <location evidence="2">Cilium</location>
    </subcellularLocation>
    <subcellularLocation>
        <location evidence="3">Cytoplasm</location>
    </subcellularLocation>
</comment>
<comment type="catalytic activity">
    <reaction evidence="21">
        <text>L-seryl-[protein] + ATP = O-phospho-L-seryl-[protein] + ADP + H(+)</text>
        <dbReference type="Rhea" id="RHEA:17989"/>
        <dbReference type="Rhea" id="RHEA-COMP:9863"/>
        <dbReference type="Rhea" id="RHEA-COMP:11604"/>
        <dbReference type="ChEBI" id="CHEBI:15378"/>
        <dbReference type="ChEBI" id="CHEBI:29999"/>
        <dbReference type="ChEBI" id="CHEBI:30616"/>
        <dbReference type="ChEBI" id="CHEBI:83421"/>
        <dbReference type="ChEBI" id="CHEBI:456216"/>
        <dbReference type="EC" id="2.7.11.1"/>
    </reaction>
</comment>
<evidence type="ECO:0000256" key="26">
    <source>
        <dbReference type="SAM" id="MobiDB-lite"/>
    </source>
</evidence>
<keyword evidence="7" id="KW-0963">Cytoplasm</keyword>
<feature type="binding site" evidence="25">
    <location>
        <position position="34"/>
    </location>
    <ligand>
        <name>ATP</name>
        <dbReference type="ChEBI" id="CHEBI:30616"/>
    </ligand>
</feature>
<evidence type="ECO:0000256" key="17">
    <source>
        <dbReference type="ARBA" id="ARBA00022842"/>
    </source>
</evidence>
<keyword evidence="12" id="KW-0479">Metal-binding</keyword>
<dbReference type="GO" id="GO:0005929">
    <property type="term" value="C:cilium"/>
    <property type="evidence" value="ECO:0007669"/>
    <property type="project" value="UniProtKB-SubCell"/>
</dbReference>
<keyword evidence="15" id="KW-0418">Kinase</keyword>
<dbReference type="AlphaFoldDB" id="A0A673GWS2"/>
<evidence type="ECO:0000256" key="6">
    <source>
        <dbReference type="ARBA" id="ARBA00022481"/>
    </source>
</evidence>
<feature type="region of interest" description="Disordered" evidence="26">
    <location>
        <begin position="632"/>
        <end position="659"/>
    </location>
</feature>
<evidence type="ECO:0000256" key="12">
    <source>
        <dbReference type="ARBA" id="ARBA00022723"/>
    </source>
</evidence>
<evidence type="ECO:0000313" key="29">
    <source>
        <dbReference type="Proteomes" id="UP000472270"/>
    </source>
</evidence>
<feature type="domain" description="Protein kinase" evidence="27">
    <location>
        <begin position="4"/>
        <end position="259"/>
    </location>
</feature>
<comment type="cofactor">
    <cofactor evidence="1">
        <name>Mn(2+)</name>
        <dbReference type="ChEBI" id="CHEBI:29035"/>
    </cofactor>
</comment>
<protein>
    <recommendedName>
        <fullName evidence="22">Serine/threonine-protein kinase Nek4</fullName>
        <ecNumber evidence="5">2.7.11.1</ecNumber>
    </recommendedName>
    <alternativeName>
        <fullName evidence="24">Never in mitosis A-related kinase 4</fullName>
    </alternativeName>
    <alternativeName>
        <fullName evidence="23">Serine/threonine-protein kinase 2</fullName>
    </alternativeName>
</protein>